<gene>
    <name evidence="2" type="ORF">LCGC14_0495320</name>
</gene>
<keyword evidence="1" id="KW-0812">Transmembrane</keyword>
<sequence>MQIEDLNLADWIVGIIVFIVIFYCLDKSGQIMINFRRSWKQSKTMENKNKFGMFNPSEKMIEEAKRNQASIHQANRLQEMMVNDSNKIYLGDLEPGESIKVKLTFLNCGSCGEKTEKGDVFCSNCGGMVCKN</sequence>
<proteinExistence type="predicted"/>
<accession>A0A0F9S5F9</accession>
<keyword evidence="1" id="KW-1133">Transmembrane helix</keyword>
<evidence type="ECO:0008006" key="3">
    <source>
        <dbReference type="Google" id="ProtNLM"/>
    </source>
</evidence>
<name>A0A0F9S5F9_9ZZZZ</name>
<protein>
    <recommendedName>
        <fullName evidence="3">Zinc-ribbon domain-containing protein</fullName>
    </recommendedName>
</protein>
<feature type="transmembrane region" description="Helical" evidence="1">
    <location>
        <begin position="6"/>
        <end position="25"/>
    </location>
</feature>
<dbReference type="AlphaFoldDB" id="A0A0F9S5F9"/>
<keyword evidence="1" id="KW-0472">Membrane</keyword>
<evidence type="ECO:0000313" key="2">
    <source>
        <dbReference type="EMBL" id="KKN64105.1"/>
    </source>
</evidence>
<organism evidence="2">
    <name type="scientific">marine sediment metagenome</name>
    <dbReference type="NCBI Taxonomy" id="412755"/>
    <lineage>
        <taxon>unclassified sequences</taxon>
        <taxon>metagenomes</taxon>
        <taxon>ecological metagenomes</taxon>
    </lineage>
</organism>
<evidence type="ECO:0000256" key="1">
    <source>
        <dbReference type="SAM" id="Phobius"/>
    </source>
</evidence>
<reference evidence="2" key="1">
    <citation type="journal article" date="2015" name="Nature">
        <title>Complex archaea that bridge the gap between prokaryotes and eukaryotes.</title>
        <authorList>
            <person name="Spang A."/>
            <person name="Saw J.H."/>
            <person name="Jorgensen S.L."/>
            <person name="Zaremba-Niedzwiedzka K."/>
            <person name="Martijn J."/>
            <person name="Lind A.E."/>
            <person name="van Eijk R."/>
            <person name="Schleper C."/>
            <person name="Guy L."/>
            <person name="Ettema T.J."/>
        </authorList>
    </citation>
    <scope>NUCLEOTIDE SEQUENCE</scope>
</reference>
<comment type="caution">
    <text evidence="2">The sequence shown here is derived from an EMBL/GenBank/DDBJ whole genome shotgun (WGS) entry which is preliminary data.</text>
</comment>
<dbReference type="EMBL" id="LAZR01000568">
    <property type="protein sequence ID" value="KKN64105.1"/>
    <property type="molecule type" value="Genomic_DNA"/>
</dbReference>